<evidence type="ECO:0000259" key="2">
    <source>
        <dbReference type="Pfam" id="PF10908"/>
    </source>
</evidence>
<feature type="region of interest" description="Disordered" evidence="1">
    <location>
        <begin position="160"/>
        <end position="192"/>
    </location>
</feature>
<comment type="caution">
    <text evidence="3">The sequence shown here is derived from an EMBL/GenBank/DDBJ whole genome shotgun (WGS) entry which is preliminary data.</text>
</comment>
<accession>A0A939J4Q0</accession>
<protein>
    <submittedName>
        <fullName evidence="3">DUF2778 domain-containing protein</fullName>
    </submittedName>
</protein>
<feature type="compositionally biased region" description="Basic and acidic residues" evidence="1">
    <location>
        <begin position="175"/>
        <end position="192"/>
    </location>
</feature>
<proteinExistence type="predicted"/>
<evidence type="ECO:0000313" key="3">
    <source>
        <dbReference type="EMBL" id="MBN9670934.1"/>
    </source>
</evidence>
<dbReference type="Pfam" id="PF10908">
    <property type="entry name" value="Tlde1_dom"/>
    <property type="match status" value="1"/>
</dbReference>
<reference evidence="3" key="1">
    <citation type="submission" date="2020-12" db="EMBL/GenBank/DDBJ databases">
        <title>Oil enriched cultivation method for isolating marine PHA-producing bacteria.</title>
        <authorList>
            <person name="Zheng W."/>
            <person name="Yu S."/>
            <person name="Huang Y."/>
        </authorList>
    </citation>
    <scope>NUCLEOTIDE SEQUENCE</scope>
    <source>
        <strain evidence="3">SY-2-12</strain>
    </source>
</reference>
<name>A0A939J4Q0_9HYPH</name>
<evidence type="ECO:0000256" key="1">
    <source>
        <dbReference type="SAM" id="MobiDB-lite"/>
    </source>
</evidence>
<feature type="region of interest" description="Disordered" evidence="1">
    <location>
        <begin position="1"/>
        <end position="25"/>
    </location>
</feature>
<dbReference type="InterPro" id="IPR021225">
    <property type="entry name" value="Tlde1_dom"/>
</dbReference>
<sequence>MEPALAPSHVASLASTPENASLSRLETARTVKDAIVPLRAVTPDAGSLADRQPAGPDLKAIKAAEARETAKETLVRKLARLRLAGSLLAAQAASKTRIAKEHAGAFDIALATSGEPDTRAERSTTVSALLGDDAQAGAETGIVAALEETAVAELEAELPSNSGTIVPPAPGIKPEPPRRAVAEPSKDKDRKAKAPVLAYATPGNPDDEDGGVFSGLGKLFGGGGIATRRKGVAIYDISAATVHMPDGTKLEAHSGIGHRMDNPKYAHVRMLGPTPPNVYKLRMRERRFHGVEAIRMLPYDKAAMKGRDGMLTHTRLLRNSIGSHGCVAFKDYKKFLTAFKTGKVKTMIVVPSMNKLPSYMAMLERHTGAS</sequence>
<feature type="domain" description="Tlde1" evidence="2">
    <location>
        <begin position="249"/>
        <end position="352"/>
    </location>
</feature>
<dbReference type="Proteomes" id="UP000664096">
    <property type="component" value="Unassembled WGS sequence"/>
</dbReference>
<dbReference type="EMBL" id="JAEKJZ010000001">
    <property type="protein sequence ID" value="MBN9670934.1"/>
    <property type="molecule type" value="Genomic_DNA"/>
</dbReference>
<organism evidence="3 4">
    <name type="scientific">Roseibium aggregatum</name>
    <dbReference type="NCBI Taxonomy" id="187304"/>
    <lineage>
        <taxon>Bacteria</taxon>
        <taxon>Pseudomonadati</taxon>
        <taxon>Pseudomonadota</taxon>
        <taxon>Alphaproteobacteria</taxon>
        <taxon>Hyphomicrobiales</taxon>
        <taxon>Stappiaceae</taxon>
        <taxon>Roseibium</taxon>
    </lineage>
</organism>
<evidence type="ECO:0000313" key="4">
    <source>
        <dbReference type="Proteomes" id="UP000664096"/>
    </source>
</evidence>
<gene>
    <name evidence="3" type="ORF">JF539_11360</name>
</gene>
<feature type="compositionally biased region" description="Polar residues" evidence="1">
    <location>
        <begin position="13"/>
        <end position="24"/>
    </location>
</feature>
<dbReference type="AlphaFoldDB" id="A0A939J4Q0"/>